<dbReference type="AlphaFoldDB" id="A0A1D7VEZ6"/>
<evidence type="ECO:0000313" key="2">
    <source>
        <dbReference type="Proteomes" id="UP000094094"/>
    </source>
</evidence>
<name>A0A1D7VEZ6_9ACTN</name>
<dbReference type="OrthoDB" id="4320909at2"/>
<dbReference type="KEGG" id="slc:SL103_02775"/>
<dbReference type="RefSeq" id="WP_069567146.1">
    <property type="nucleotide sequence ID" value="NZ_CP017157.1"/>
</dbReference>
<sequence length="104" mass="11196">MSQSPPTITRLLPWTTPEGKTCILVSDGGPQGGFSFLADRFEAVQLEMALGLIEHAAALLADSEVTDKELRFLCCQLRATLVDVHRVAVGRGERLAGDNETVGE</sequence>
<dbReference type="EMBL" id="CP017157">
    <property type="protein sequence ID" value="AOP45310.1"/>
    <property type="molecule type" value="Genomic_DNA"/>
</dbReference>
<keyword evidence="2" id="KW-1185">Reference proteome</keyword>
<reference evidence="1 2" key="1">
    <citation type="submission" date="2016-09" db="EMBL/GenBank/DDBJ databases">
        <title>Complete genome sequencing of Streptomyces lydicus 103 and metabolic pathways analysis of antibiotic biosynthesis.</title>
        <authorList>
            <person name="Jia N."/>
            <person name="Ding M.-Z."/>
            <person name="Gao F."/>
            <person name="Yuan Y.-J."/>
        </authorList>
    </citation>
    <scope>NUCLEOTIDE SEQUENCE [LARGE SCALE GENOMIC DNA]</scope>
    <source>
        <strain evidence="1 2">103</strain>
    </source>
</reference>
<protein>
    <submittedName>
        <fullName evidence="1">Uncharacterized protein</fullName>
    </submittedName>
</protein>
<dbReference type="Proteomes" id="UP000094094">
    <property type="component" value="Chromosome"/>
</dbReference>
<gene>
    <name evidence="1" type="ORF">SL103_02775</name>
</gene>
<accession>A0A1D7VEZ6</accession>
<evidence type="ECO:0000313" key="1">
    <source>
        <dbReference type="EMBL" id="AOP45310.1"/>
    </source>
</evidence>
<organism evidence="1 2">
    <name type="scientific">Streptomyces lydicus</name>
    <dbReference type="NCBI Taxonomy" id="47763"/>
    <lineage>
        <taxon>Bacteria</taxon>
        <taxon>Bacillati</taxon>
        <taxon>Actinomycetota</taxon>
        <taxon>Actinomycetes</taxon>
        <taxon>Kitasatosporales</taxon>
        <taxon>Streptomycetaceae</taxon>
        <taxon>Streptomyces</taxon>
    </lineage>
</organism>
<proteinExistence type="predicted"/>